<dbReference type="EMBL" id="GGEC01067515">
    <property type="protein sequence ID" value="MBX47999.1"/>
    <property type="molecule type" value="Transcribed_RNA"/>
</dbReference>
<organism evidence="1">
    <name type="scientific">Rhizophora mucronata</name>
    <name type="common">Asiatic mangrove</name>
    <dbReference type="NCBI Taxonomy" id="61149"/>
    <lineage>
        <taxon>Eukaryota</taxon>
        <taxon>Viridiplantae</taxon>
        <taxon>Streptophyta</taxon>
        <taxon>Embryophyta</taxon>
        <taxon>Tracheophyta</taxon>
        <taxon>Spermatophyta</taxon>
        <taxon>Magnoliopsida</taxon>
        <taxon>eudicotyledons</taxon>
        <taxon>Gunneridae</taxon>
        <taxon>Pentapetalae</taxon>
        <taxon>rosids</taxon>
        <taxon>fabids</taxon>
        <taxon>Malpighiales</taxon>
        <taxon>Rhizophoraceae</taxon>
        <taxon>Rhizophora</taxon>
    </lineage>
</organism>
<reference evidence="1" key="1">
    <citation type="submission" date="2018-02" db="EMBL/GenBank/DDBJ databases">
        <title>Rhizophora mucronata_Transcriptome.</title>
        <authorList>
            <person name="Meera S.P."/>
            <person name="Sreeshan A."/>
            <person name="Augustine A."/>
        </authorList>
    </citation>
    <scope>NUCLEOTIDE SEQUENCE</scope>
    <source>
        <tissue evidence="1">Leaf</tissue>
    </source>
</reference>
<proteinExistence type="predicted"/>
<sequence>MVGGRVDGVGFKRSAGINVERIQSLQLLFAKCIADHVDTVTGALFVERDIHEVVSLAGAFLNGSGMGGRARVLVGCTSDFQAFRIKCQSQL</sequence>
<evidence type="ECO:0000313" key="1">
    <source>
        <dbReference type="EMBL" id="MBX47999.1"/>
    </source>
</evidence>
<name>A0A2P2P024_RHIMU</name>
<dbReference type="AlphaFoldDB" id="A0A2P2P024"/>
<accession>A0A2P2P024</accession>
<protein>
    <submittedName>
        <fullName evidence="1">Uncharacterized protein</fullName>
    </submittedName>
</protein>